<dbReference type="InterPro" id="IPR052988">
    <property type="entry name" value="Oryzine_lactonohydrolase"/>
</dbReference>
<comment type="caution">
    <text evidence="2">The sequence shown here is derived from an EMBL/GenBank/DDBJ whole genome shotgun (WGS) entry which is preliminary data.</text>
</comment>
<dbReference type="Gene3D" id="2.120.10.30">
    <property type="entry name" value="TolB, C-terminal domain"/>
    <property type="match status" value="1"/>
</dbReference>
<dbReference type="SUPFAM" id="SSF63829">
    <property type="entry name" value="Calcium-dependent phosphotriesterase"/>
    <property type="match status" value="1"/>
</dbReference>
<sequence length="407" mass="44786">MTEGPIAAGAHISYNEPVLELQFPVIWKTITSTIVKMVNILSVDLLALATNPAYLSSLVTTNVSNPTAISLLAYNSTFTANVLGEGVTARQLYNLDYQAFHEMGTYNKKTNSMYTTSNYISLDNPINVTILDLGNNYSISTTRYSNLHEPNGGTNWYPPGTSPSNGTTPPRLLFCDEGDFTNPSSLVSVDPATNTSKVILNNFLGRNFSSLNDVRQHPETGDLWFTDADYGFYQNFRPVPTIPKQVYRFNPSTGEIAVVADGFDQCNGLEFSPDLKTLYVTDTGAQHFSPNQTRPATIYAFDIFDGGKRLKNRRTFAYADSGFPDGIHTDMDGNVWAGCGDGVHVWSPEGTLLGKIWIGITSNNFAFLPGKVLVFSNAQLWIVENVKAVGREICRDFSVCGDTDMLY</sequence>
<name>A0A1Y1YI48_9PLEO</name>
<feature type="domain" description="SMP-30/Gluconolactonase/LRE-like region" evidence="1">
    <location>
        <begin position="181"/>
        <end position="361"/>
    </location>
</feature>
<dbReference type="Pfam" id="PF08450">
    <property type="entry name" value="SGL"/>
    <property type="match status" value="1"/>
</dbReference>
<dbReference type="InterPro" id="IPR011042">
    <property type="entry name" value="6-blade_b-propeller_TolB-like"/>
</dbReference>
<organism evidence="2 3">
    <name type="scientific">Clohesyomyces aquaticus</name>
    <dbReference type="NCBI Taxonomy" id="1231657"/>
    <lineage>
        <taxon>Eukaryota</taxon>
        <taxon>Fungi</taxon>
        <taxon>Dikarya</taxon>
        <taxon>Ascomycota</taxon>
        <taxon>Pezizomycotina</taxon>
        <taxon>Dothideomycetes</taxon>
        <taxon>Pleosporomycetidae</taxon>
        <taxon>Pleosporales</taxon>
        <taxon>Lindgomycetaceae</taxon>
        <taxon>Clohesyomyces</taxon>
    </lineage>
</organism>
<evidence type="ECO:0000313" key="3">
    <source>
        <dbReference type="Proteomes" id="UP000193144"/>
    </source>
</evidence>
<gene>
    <name evidence="2" type="ORF">BCR34DRAFT_166809</name>
</gene>
<dbReference type="PANTHER" id="PTHR47064:SF2">
    <property type="entry name" value="SMP-30_GLUCONOLACTONASE_LRE-LIKE REGION DOMAIN-CONTAINING PROTEIN-RELATED"/>
    <property type="match status" value="1"/>
</dbReference>
<dbReference type="PANTHER" id="PTHR47064">
    <property type="entry name" value="PUTATIVE (AFU_ORTHOLOGUE AFUA_1G08990)-RELATED"/>
    <property type="match status" value="1"/>
</dbReference>
<dbReference type="STRING" id="1231657.A0A1Y1YI48"/>
<dbReference type="GO" id="GO:0016787">
    <property type="term" value="F:hydrolase activity"/>
    <property type="evidence" value="ECO:0007669"/>
    <property type="project" value="UniProtKB-KW"/>
</dbReference>
<accession>A0A1Y1YI48</accession>
<dbReference type="AlphaFoldDB" id="A0A1Y1YI48"/>
<dbReference type="OrthoDB" id="423498at2759"/>
<dbReference type="Proteomes" id="UP000193144">
    <property type="component" value="Unassembled WGS sequence"/>
</dbReference>
<keyword evidence="3" id="KW-1185">Reference proteome</keyword>
<evidence type="ECO:0000313" key="2">
    <source>
        <dbReference type="EMBL" id="ORX97386.1"/>
    </source>
</evidence>
<protein>
    <submittedName>
        <fullName evidence="2">Lactonohydrolase</fullName>
    </submittedName>
</protein>
<keyword evidence="2" id="KW-0378">Hydrolase</keyword>
<proteinExistence type="predicted"/>
<reference evidence="2 3" key="1">
    <citation type="submission" date="2016-07" db="EMBL/GenBank/DDBJ databases">
        <title>Pervasive Adenine N6-methylation of Active Genes in Fungi.</title>
        <authorList>
            <consortium name="DOE Joint Genome Institute"/>
            <person name="Mondo S.J."/>
            <person name="Dannebaum R.O."/>
            <person name="Kuo R.C."/>
            <person name="Labutti K."/>
            <person name="Haridas S."/>
            <person name="Kuo A."/>
            <person name="Salamov A."/>
            <person name="Ahrendt S.R."/>
            <person name="Lipzen A."/>
            <person name="Sullivan W."/>
            <person name="Andreopoulos W.B."/>
            <person name="Clum A."/>
            <person name="Lindquist E."/>
            <person name="Daum C."/>
            <person name="Ramamoorthy G.K."/>
            <person name="Gryganskyi A."/>
            <person name="Culley D."/>
            <person name="Magnuson J.K."/>
            <person name="James T.Y."/>
            <person name="O'Malley M.A."/>
            <person name="Stajich J.E."/>
            <person name="Spatafora J.W."/>
            <person name="Visel A."/>
            <person name="Grigoriev I.V."/>
        </authorList>
    </citation>
    <scope>NUCLEOTIDE SEQUENCE [LARGE SCALE GENOMIC DNA]</scope>
    <source>
        <strain evidence="2 3">CBS 115471</strain>
    </source>
</reference>
<dbReference type="InterPro" id="IPR013658">
    <property type="entry name" value="SGL"/>
</dbReference>
<dbReference type="EMBL" id="MCFA01000235">
    <property type="protein sequence ID" value="ORX97386.1"/>
    <property type="molecule type" value="Genomic_DNA"/>
</dbReference>
<evidence type="ECO:0000259" key="1">
    <source>
        <dbReference type="Pfam" id="PF08450"/>
    </source>
</evidence>